<dbReference type="AlphaFoldDB" id="A0A941BF97"/>
<dbReference type="SUPFAM" id="SSF52540">
    <property type="entry name" value="P-loop containing nucleoside triphosphate hydrolases"/>
    <property type="match status" value="1"/>
</dbReference>
<sequence length="269" mass="29193">MAVVSRKGGSGKSTLATNLAVYLARSTGSVTLGDLDHQQSMRVWLARRPSAAPPIVGWVGDSVGLARPALGTQHLVLDTPGGLHGLGLARVVMAADAILLPVGGSVFDRESASDCWNELRSHPRIMKGQCRVAAVGMRVDSRTHVERITAEWAASVNIPYITSLRMAQIYVRAVENGISLFDMPDNVGANDREQWQPLLNWANPVFFPQPKEDPLTPSLRLAAKVVPLRPKQPPADTQPSQLLDLTTPPMPSKPGRLSRLLPGWLMARR</sequence>
<dbReference type="Proteomes" id="UP000676246">
    <property type="component" value="Unassembled WGS sequence"/>
</dbReference>
<evidence type="ECO:0000313" key="3">
    <source>
        <dbReference type="EMBL" id="MBQ0929193.1"/>
    </source>
</evidence>
<dbReference type="Gene3D" id="3.40.50.300">
    <property type="entry name" value="P-loop containing nucleotide triphosphate hydrolases"/>
    <property type="match status" value="1"/>
</dbReference>
<reference evidence="3 4" key="1">
    <citation type="submission" date="2021-04" db="EMBL/GenBank/DDBJ databases">
        <title>The genome sequence of Ideonella sp. 3Y2.</title>
        <authorList>
            <person name="Liu Y."/>
        </authorList>
    </citation>
    <scope>NUCLEOTIDE SEQUENCE [LARGE SCALE GENOMIC DNA]</scope>
    <source>
        <strain evidence="3 4">3Y2</strain>
    </source>
</reference>
<dbReference type="InterPro" id="IPR050678">
    <property type="entry name" value="DNA_Partitioning_ATPase"/>
</dbReference>
<dbReference type="CDD" id="cd02042">
    <property type="entry name" value="ParAB_family"/>
    <property type="match status" value="1"/>
</dbReference>
<accession>A0A941BF97</accession>
<gene>
    <name evidence="3" type="ORF">KAK03_01755</name>
</gene>
<organism evidence="3 4">
    <name type="scientific">Ideonella alba</name>
    <dbReference type="NCBI Taxonomy" id="2824118"/>
    <lineage>
        <taxon>Bacteria</taxon>
        <taxon>Pseudomonadati</taxon>
        <taxon>Pseudomonadota</taxon>
        <taxon>Betaproteobacteria</taxon>
        <taxon>Burkholderiales</taxon>
        <taxon>Sphaerotilaceae</taxon>
        <taxon>Ideonella</taxon>
    </lineage>
</organism>
<evidence type="ECO:0000256" key="1">
    <source>
        <dbReference type="SAM" id="MobiDB-lite"/>
    </source>
</evidence>
<name>A0A941BF97_9BURK</name>
<feature type="domain" description="CobQ/CobB/MinD/ParA nucleotide binding" evidence="2">
    <location>
        <begin position="2"/>
        <end position="43"/>
    </location>
</feature>
<comment type="caution">
    <text evidence="3">The sequence shown here is derived from an EMBL/GenBank/DDBJ whole genome shotgun (WGS) entry which is preliminary data.</text>
</comment>
<dbReference type="InterPro" id="IPR027417">
    <property type="entry name" value="P-loop_NTPase"/>
</dbReference>
<evidence type="ECO:0000259" key="2">
    <source>
        <dbReference type="Pfam" id="PF01656"/>
    </source>
</evidence>
<keyword evidence="4" id="KW-1185">Reference proteome</keyword>
<protein>
    <submittedName>
        <fullName evidence="3">ParA family protein</fullName>
    </submittedName>
</protein>
<dbReference type="PANTHER" id="PTHR13696">
    <property type="entry name" value="P-LOOP CONTAINING NUCLEOSIDE TRIPHOSPHATE HYDROLASE"/>
    <property type="match status" value="1"/>
</dbReference>
<proteinExistence type="predicted"/>
<dbReference type="EMBL" id="JAGQDD010000001">
    <property type="protein sequence ID" value="MBQ0929193.1"/>
    <property type="molecule type" value="Genomic_DNA"/>
</dbReference>
<feature type="compositionally biased region" description="Polar residues" evidence="1">
    <location>
        <begin position="235"/>
        <end position="244"/>
    </location>
</feature>
<dbReference type="Pfam" id="PF01656">
    <property type="entry name" value="CbiA"/>
    <property type="match status" value="1"/>
</dbReference>
<dbReference type="PANTHER" id="PTHR13696:SF96">
    <property type="entry name" value="COBQ_COBB_MIND_PARA NUCLEOTIDE BINDING DOMAIN-CONTAINING PROTEIN"/>
    <property type="match status" value="1"/>
</dbReference>
<evidence type="ECO:0000313" key="4">
    <source>
        <dbReference type="Proteomes" id="UP000676246"/>
    </source>
</evidence>
<dbReference type="InterPro" id="IPR002586">
    <property type="entry name" value="CobQ/CobB/MinD/ParA_Nub-bd_dom"/>
</dbReference>
<feature type="region of interest" description="Disordered" evidence="1">
    <location>
        <begin position="228"/>
        <end position="257"/>
    </location>
</feature>